<keyword evidence="2" id="KW-1185">Reference proteome</keyword>
<sequence>MKVLKMKFISSFIFLKFYLSTKRNRAFESTIIDNKLNNTTTDELNPTKKIRSESYNCITQQNFSLIDDHNSTITQHSFLDNDLLSNIVPGGLQDKYCNEDLNFKITKEKSLFYLSKANKITNPNRKAESNVLKSFLSEDLHRDRETGVSSALFNNETPAINEDDTRIKPHNINSKDANLVIEPPEYKSSHNFNNKLTNKKSHGCSLSIDEIDCSFKEFLLSTIANSNGFNEIHEKHDSNRTFVDQSAGGNHSNNVLFSQNLKFKSINITQNPDNFLGDLFIQNNSSISSSNTSYHDDSFLDWNEENSNVDDLDNLNPNKKTPQNYSSFLEHRNEPNSCGENINSMIDSNCNKKQSNNNHITSSNMVIFDKSAFVSNLQKSNPLLNALLSQTNTTTKDSDLEVDYFDSNDATFSFIGPHNSANLFSTFNNQSIIQSDNSKDKEKEFHLIDSKCIDESRKLENISHVCHADTVLQENYSKKIQDSVGFISHFPNIEEENIFDNVQTSYSSNLINEKSESDDLNQKSCYGENSLSQLCLFADESIPSTGDKKCFILPYTIMNRRNNTPENNNFSDPAEYLRFVENDNYFIFIYLLNIHNRKNFRRNIKSLESLHIKCAYTKFYESLLDLCDEKFPIVYKVNDYSKLYEAFLIYKKWVENKFRIKRMEQNRNASMKFATFTNEMAKKTTSKKFVLDFYIEILKSSNYNFLFEVFPYFELIYRITINKGRNTRSLYIINYLQLIFCKIEALRFYYYYQNDGADGCDVNQYEDQKFNELILIIGIIFRRIMFYSNVSCNTKEVLDIYNFVYFVRAIYNQLFLRSIDLKYFASVDPFINCILYKEEDEEGNFIGLKFSEEFRKSMFLKNILESINTNKKAILRLESHISAYQ</sequence>
<dbReference type="AlphaFoldDB" id="A0A059F206"/>
<reference evidence="1 2" key="2">
    <citation type="submission" date="2014-03" db="EMBL/GenBank/DDBJ databases">
        <title>The Genome Sequence of Anncaliia algerae insect isolate PRA339.</title>
        <authorList>
            <consortium name="The Broad Institute Genome Sequencing Platform"/>
            <consortium name="The Broad Institute Genome Sequencing Center for Infectious Disease"/>
            <person name="Cuomo C."/>
            <person name="Becnel J."/>
            <person name="Sanscrainte N."/>
            <person name="Walker B."/>
            <person name="Young S.K."/>
            <person name="Zeng Q."/>
            <person name="Gargeya S."/>
            <person name="Fitzgerald M."/>
            <person name="Haas B."/>
            <person name="Abouelleil A."/>
            <person name="Alvarado L."/>
            <person name="Arachchi H.M."/>
            <person name="Berlin A.M."/>
            <person name="Chapman S.B."/>
            <person name="Dewar J."/>
            <person name="Goldberg J."/>
            <person name="Griggs A."/>
            <person name="Gujja S."/>
            <person name="Hansen M."/>
            <person name="Howarth C."/>
            <person name="Imamovic A."/>
            <person name="Larimer J."/>
            <person name="McCowan C."/>
            <person name="Murphy C."/>
            <person name="Neiman D."/>
            <person name="Pearson M."/>
            <person name="Priest M."/>
            <person name="Roberts A."/>
            <person name="Saif S."/>
            <person name="Shea T."/>
            <person name="Sisk P."/>
            <person name="Sykes S."/>
            <person name="Wortman J."/>
            <person name="Nusbaum C."/>
            <person name="Birren B."/>
        </authorList>
    </citation>
    <scope>NUCLEOTIDE SEQUENCE [LARGE SCALE GENOMIC DNA]</scope>
    <source>
        <strain evidence="1 2">PRA339</strain>
    </source>
</reference>
<dbReference type="OrthoDB" id="10369799at2759"/>
<dbReference type="EMBL" id="KK365154">
    <property type="protein sequence ID" value="KCZ80996.1"/>
    <property type="molecule type" value="Genomic_DNA"/>
</dbReference>
<proteinExistence type="predicted"/>
<dbReference type="VEuPathDB" id="MicrosporidiaDB:H312_01601"/>
<evidence type="ECO:0000313" key="1">
    <source>
        <dbReference type="EMBL" id="KCZ80996.1"/>
    </source>
</evidence>
<accession>A0A059F206</accession>
<dbReference type="HOGENOM" id="CLU_325694_0_0_1"/>
<organism evidence="1 2">
    <name type="scientific">Anncaliia algerae PRA339</name>
    <dbReference type="NCBI Taxonomy" id="1288291"/>
    <lineage>
        <taxon>Eukaryota</taxon>
        <taxon>Fungi</taxon>
        <taxon>Fungi incertae sedis</taxon>
        <taxon>Microsporidia</taxon>
        <taxon>Tubulinosematoidea</taxon>
        <taxon>Tubulinosematidae</taxon>
        <taxon>Anncaliia</taxon>
    </lineage>
</organism>
<dbReference type="Proteomes" id="UP000030655">
    <property type="component" value="Unassembled WGS sequence"/>
</dbReference>
<name>A0A059F206_9MICR</name>
<evidence type="ECO:0000313" key="2">
    <source>
        <dbReference type="Proteomes" id="UP000030655"/>
    </source>
</evidence>
<gene>
    <name evidence="1" type="ORF">H312_01601</name>
</gene>
<reference evidence="2" key="1">
    <citation type="submission" date="2013-02" db="EMBL/GenBank/DDBJ databases">
        <authorList>
            <consortium name="The Broad Institute Genome Sequencing Platform"/>
            <person name="Cuomo C."/>
            <person name="Becnel J."/>
            <person name="Sanscrainte N."/>
            <person name="Walker B."/>
            <person name="Young S.K."/>
            <person name="Zeng Q."/>
            <person name="Gargeya S."/>
            <person name="Fitzgerald M."/>
            <person name="Haas B."/>
            <person name="Abouelleil A."/>
            <person name="Alvarado L."/>
            <person name="Arachchi H.M."/>
            <person name="Berlin A.M."/>
            <person name="Chapman S.B."/>
            <person name="Dewar J."/>
            <person name="Goldberg J."/>
            <person name="Griggs A."/>
            <person name="Gujja S."/>
            <person name="Hansen M."/>
            <person name="Howarth C."/>
            <person name="Imamovic A."/>
            <person name="Larimer J."/>
            <person name="McCowan C."/>
            <person name="Murphy C."/>
            <person name="Neiman D."/>
            <person name="Pearson M."/>
            <person name="Priest M."/>
            <person name="Roberts A."/>
            <person name="Saif S."/>
            <person name="Shea T."/>
            <person name="Sisk P."/>
            <person name="Sykes S."/>
            <person name="Wortman J."/>
            <person name="Nusbaum C."/>
            <person name="Birren B."/>
        </authorList>
    </citation>
    <scope>NUCLEOTIDE SEQUENCE [LARGE SCALE GENOMIC DNA]</scope>
    <source>
        <strain evidence="2">PRA339</strain>
    </source>
</reference>
<protein>
    <submittedName>
        <fullName evidence="1">Uncharacterized protein</fullName>
    </submittedName>
</protein>